<keyword evidence="2" id="KW-1185">Reference proteome</keyword>
<evidence type="ECO:0000313" key="2">
    <source>
        <dbReference type="Proteomes" id="UP000002724"/>
    </source>
</evidence>
<proteinExistence type="predicted"/>
<organism evidence="1 2">
    <name type="scientific">Pelodictyon phaeoclathratiforme (strain DSM 5477 / BU-1)</name>
    <dbReference type="NCBI Taxonomy" id="324925"/>
    <lineage>
        <taxon>Bacteria</taxon>
        <taxon>Pseudomonadati</taxon>
        <taxon>Chlorobiota</taxon>
        <taxon>Chlorobiia</taxon>
        <taxon>Chlorobiales</taxon>
        <taxon>Chlorobiaceae</taxon>
        <taxon>Chlorobium/Pelodictyon group</taxon>
        <taxon>Pelodictyon</taxon>
    </lineage>
</organism>
<gene>
    <name evidence="1" type="ordered locus">Ppha_2318</name>
</gene>
<dbReference type="OrthoDB" id="8480940at2"/>
<dbReference type="STRING" id="324925.Ppha_2318"/>
<sequence length="125" mass="13853">MYDDLIHQVQEAIAYSGSWAEKGWPVTFGPNNIEVSTLKQAQALPRNFVYRDEAVNYWQQVLLTGNDTAVAGRKALAALKEGNLQAAADALYLSQYIEKPFAASSATWAPLYEALKQDMAEKQVV</sequence>
<dbReference type="Proteomes" id="UP000002724">
    <property type="component" value="Chromosome"/>
</dbReference>
<reference evidence="1 2" key="1">
    <citation type="submission" date="2008-06" db="EMBL/GenBank/DDBJ databases">
        <title>Complete sequence of Pelodictyon phaeoclathratiforme BU-1.</title>
        <authorList>
            <consortium name="US DOE Joint Genome Institute"/>
            <person name="Lucas S."/>
            <person name="Copeland A."/>
            <person name="Lapidus A."/>
            <person name="Glavina del Rio T."/>
            <person name="Dalin E."/>
            <person name="Tice H."/>
            <person name="Bruce D."/>
            <person name="Goodwin L."/>
            <person name="Pitluck S."/>
            <person name="Schmutz J."/>
            <person name="Larimer F."/>
            <person name="Land M."/>
            <person name="Hauser L."/>
            <person name="Kyrpides N."/>
            <person name="Mikhailova N."/>
            <person name="Liu Z."/>
            <person name="Li T."/>
            <person name="Zhao F."/>
            <person name="Overmann J."/>
            <person name="Bryant D.A."/>
            <person name="Richardson P."/>
        </authorList>
    </citation>
    <scope>NUCLEOTIDE SEQUENCE [LARGE SCALE GENOMIC DNA]</scope>
    <source>
        <strain evidence="2">DSM 5477 / BU-1</strain>
    </source>
</reference>
<dbReference type="EMBL" id="CP001110">
    <property type="protein sequence ID" value="ACF44513.1"/>
    <property type="molecule type" value="Genomic_DNA"/>
</dbReference>
<dbReference type="HOGENOM" id="CLU_1990530_0_0_10"/>
<dbReference type="eggNOG" id="ENOG5033E8B">
    <property type="taxonomic scope" value="Bacteria"/>
</dbReference>
<accession>B4SE94</accession>
<dbReference type="KEGG" id="pph:Ppha_2318"/>
<protein>
    <submittedName>
        <fullName evidence="1">Uncharacterized protein</fullName>
    </submittedName>
</protein>
<dbReference type="AlphaFoldDB" id="B4SE94"/>
<name>B4SE94_PELPB</name>
<evidence type="ECO:0000313" key="1">
    <source>
        <dbReference type="EMBL" id="ACF44513.1"/>
    </source>
</evidence>
<dbReference type="RefSeq" id="WP_012508988.1">
    <property type="nucleotide sequence ID" value="NC_011060.1"/>
</dbReference>